<keyword evidence="2" id="KW-0812">Transmembrane</keyword>
<evidence type="ECO:0000313" key="3">
    <source>
        <dbReference type="EMBL" id="WOQ69330.1"/>
    </source>
</evidence>
<dbReference type="EMBL" id="CP137080">
    <property type="protein sequence ID" value="WOQ69330.1"/>
    <property type="molecule type" value="Genomic_DNA"/>
</dbReference>
<gene>
    <name evidence="3" type="ORF">RYJ27_11605</name>
</gene>
<keyword evidence="4" id="KW-1185">Reference proteome</keyword>
<sequence length="221" mass="22210">MARIGGRSLWLAWPIGLIAFAVVAGLAWLAYPMTPVVVAWAQGAVAGTLGPGPAPTVSVPPESPAAGEESGGAGEAIEVERAGPPGTCEELYPPSNWQQLTSSAGLALQEGATAPQTAVTDLADALGASVLVSCAWTDASGAATVTLSRVAPVAATTVAGVLGGAGFECQQVTDGVACAKPAGEDDRAEEHVVRGDLWLATVRTLPGPPVPQDAIESRIWP</sequence>
<reference evidence="3 4" key="1">
    <citation type="submission" date="2023-10" db="EMBL/GenBank/DDBJ databases">
        <title>Y20.</title>
        <authorList>
            <person name="Zhang G."/>
            <person name="Ding Y."/>
        </authorList>
    </citation>
    <scope>NUCLEOTIDE SEQUENCE [LARGE SCALE GENOMIC DNA]</scope>
    <source>
        <strain evidence="3 4">Y20</strain>
    </source>
</reference>
<dbReference type="KEGG" id="mliy:RYJ27_11605"/>
<dbReference type="AlphaFoldDB" id="A0AAU0MGL8"/>
<evidence type="ECO:0000313" key="4">
    <source>
        <dbReference type="Proteomes" id="UP001329313"/>
    </source>
</evidence>
<protein>
    <submittedName>
        <fullName evidence="3">Uncharacterized protein</fullName>
    </submittedName>
</protein>
<keyword evidence="2" id="KW-1133">Transmembrane helix</keyword>
<dbReference type="Proteomes" id="UP001329313">
    <property type="component" value="Chromosome"/>
</dbReference>
<organism evidence="3 4">
    <name type="scientific">Microbacterium limosum</name>
    <dbReference type="NCBI Taxonomy" id="3079935"/>
    <lineage>
        <taxon>Bacteria</taxon>
        <taxon>Bacillati</taxon>
        <taxon>Actinomycetota</taxon>
        <taxon>Actinomycetes</taxon>
        <taxon>Micrococcales</taxon>
        <taxon>Microbacteriaceae</taxon>
        <taxon>Microbacterium</taxon>
    </lineage>
</organism>
<name>A0AAU0MGL8_9MICO</name>
<evidence type="ECO:0000256" key="2">
    <source>
        <dbReference type="SAM" id="Phobius"/>
    </source>
</evidence>
<keyword evidence="2" id="KW-0472">Membrane</keyword>
<accession>A0AAU0MGL8</accession>
<feature type="transmembrane region" description="Helical" evidence="2">
    <location>
        <begin position="9"/>
        <end position="31"/>
    </location>
</feature>
<proteinExistence type="predicted"/>
<evidence type="ECO:0000256" key="1">
    <source>
        <dbReference type="SAM" id="MobiDB-lite"/>
    </source>
</evidence>
<feature type="region of interest" description="Disordered" evidence="1">
    <location>
        <begin position="53"/>
        <end position="72"/>
    </location>
</feature>
<dbReference type="RefSeq" id="WP_330170454.1">
    <property type="nucleotide sequence ID" value="NZ_CP137080.1"/>
</dbReference>